<dbReference type="Gene3D" id="3.30.1360.100">
    <property type="entry name" value="General secretion pathway protein M, EpsM"/>
    <property type="match status" value="1"/>
</dbReference>
<evidence type="ECO:0000256" key="2">
    <source>
        <dbReference type="ARBA" id="ARBA00005318"/>
    </source>
</evidence>
<feature type="domain" description="GspL cytoplasmic actin-ATPase-like" evidence="11">
    <location>
        <begin position="31"/>
        <end position="236"/>
    </location>
</feature>
<protein>
    <recommendedName>
        <fullName evidence="10">Type II secretion system protein L</fullName>
        <shortName evidence="10">T2SS protein L</shortName>
    </recommendedName>
</protein>
<evidence type="ECO:0000256" key="7">
    <source>
        <dbReference type="ARBA" id="ARBA00022927"/>
    </source>
</evidence>
<dbReference type="PIRSF" id="PIRSF015761">
    <property type="entry name" value="Protein_L"/>
    <property type="match status" value="1"/>
</dbReference>
<evidence type="ECO:0000313" key="13">
    <source>
        <dbReference type="EMBL" id="POB05835.1"/>
    </source>
</evidence>
<dbReference type="EMBL" id="PPSK01000002">
    <property type="protein sequence ID" value="POB05835.1"/>
    <property type="molecule type" value="Genomic_DNA"/>
</dbReference>
<evidence type="ECO:0000256" key="6">
    <source>
        <dbReference type="ARBA" id="ARBA00022692"/>
    </source>
</evidence>
<keyword evidence="5" id="KW-0997">Cell inner membrane</keyword>
<evidence type="ECO:0000256" key="10">
    <source>
        <dbReference type="PIRNR" id="PIRNR015761"/>
    </source>
</evidence>
<accession>A0A2P4EZE9</accession>
<sequence>MLIVLLSNPDQPLHWWRLERDGQVQDQGCDPLSVLQGRYPGARVKALLADGVNLLRASLPGQRTAALKAALPFALEEQLSQDVDELHIVMGPRRSDSRISAAVVERRLLEQWLEYFSAAGLRLEALLPVTAVPADAVPAAGVRVQASPWPQDARWLVTDSAAEAVLLEQSMLAIWLRKRLLERDEAERAVELAGEAAAGLEVLLPAGVSVTRSQATLTLQQQFAVTDFNLLSGPYAVSMAPPPWRVLRPALVAMAATLVLGIGWLAAERYALQQQRDALQLRIERSFSEALPGERMLDPAMQFRQRLNSASGGGAQPSAGQLLYAVYSAVGQQQGVEVKQLRGSRDELEVELKVATFANLEQLRSQLAATSGVSESLLGADSDSGSVTARLRITRSDS</sequence>
<evidence type="ECO:0000256" key="9">
    <source>
        <dbReference type="ARBA" id="ARBA00023136"/>
    </source>
</evidence>
<comment type="function">
    <text evidence="10">Inner membrane component of the type II secretion system required for the energy-dependent secretion of extracellular factors such as proteases and toxins from the periplasm.</text>
</comment>
<keyword evidence="9" id="KW-0472">Membrane</keyword>
<comment type="subcellular location">
    <subcellularLocation>
        <location evidence="1">Cell inner membrane</location>
        <topology evidence="1">Single-pass membrane protein</topology>
    </subcellularLocation>
</comment>
<evidence type="ECO:0000259" key="12">
    <source>
        <dbReference type="Pfam" id="PF12693"/>
    </source>
</evidence>
<name>A0A2P4EZE9_9GAMM</name>
<evidence type="ECO:0000256" key="4">
    <source>
        <dbReference type="ARBA" id="ARBA00022475"/>
    </source>
</evidence>
<keyword evidence="6" id="KW-0812">Transmembrane</keyword>
<evidence type="ECO:0000256" key="1">
    <source>
        <dbReference type="ARBA" id="ARBA00004377"/>
    </source>
</evidence>
<dbReference type="Pfam" id="PF05134">
    <property type="entry name" value="T2SSL"/>
    <property type="match status" value="1"/>
</dbReference>
<dbReference type="GO" id="GO:0009276">
    <property type="term" value="C:Gram-negative-bacterium-type cell wall"/>
    <property type="evidence" value="ECO:0007669"/>
    <property type="project" value="InterPro"/>
</dbReference>
<dbReference type="GO" id="GO:0005886">
    <property type="term" value="C:plasma membrane"/>
    <property type="evidence" value="ECO:0007669"/>
    <property type="project" value="UniProtKB-SubCell"/>
</dbReference>
<dbReference type="OrthoDB" id="7011844at2"/>
<feature type="domain" description="GspL periplasmic" evidence="12">
    <location>
        <begin position="244"/>
        <end position="392"/>
    </location>
</feature>
<keyword evidence="7 10" id="KW-0653">Protein transport</keyword>
<dbReference type="InterPro" id="IPR024230">
    <property type="entry name" value="GspL_cyto_dom"/>
</dbReference>
<dbReference type="Proteomes" id="UP000243451">
    <property type="component" value="Unassembled WGS sequence"/>
</dbReference>
<evidence type="ECO:0000256" key="5">
    <source>
        <dbReference type="ARBA" id="ARBA00022519"/>
    </source>
</evidence>
<dbReference type="Pfam" id="PF12693">
    <property type="entry name" value="GspL_C"/>
    <property type="match status" value="1"/>
</dbReference>
<dbReference type="SUPFAM" id="SSF53067">
    <property type="entry name" value="Actin-like ATPase domain"/>
    <property type="match status" value="1"/>
</dbReference>
<organism evidence="13 14">
    <name type="scientific">Halopseudomonas oceani</name>
    <dbReference type="NCBI Taxonomy" id="1708783"/>
    <lineage>
        <taxon>Bacteria</taxon>
        <taxon>Pseudomonadati</taxon>
        <taxon>Pseudomonadota</taxon>
        <taxon>Gammaproteobacteria</taxon>
        <taxon>Pseudomonadales</taxon>
        <taxon>Pseudomonadaceae</taxon>
        <taxon>Halopseudomonas</taxon>
    </lineage>
</organism>
<evidence type="ECO:0000256" key="8">
    <source>
        <dbReference type="ARBA" id="ARBA00022989"/>
    </source>
</evidence>
<dbReference type="Gene3D" id="3.30.420.380">
    <property type="match status" value="1"/>
</dbReference>
<dbReference type="InterPro" id="IPR043129">
    <property type="entry name" value="ATPase_NBD"/>
</dbReference>
<keyword evidence="4" id="KW-1003">Cell membrane</keyword>
<dbReference type="InterPro" id="IPR007812">
    <property type="entry name" value="T2SS_protein-GspL"/>
</dbReference>
<comment type="similarity">
    <text evidence="2 10">Belongs to the GSP L family.</text>
</comment>
<evidence type="ECO:0000259" key="11">
    <source>
        <dbReference type="Pfam" id="PF05134"/>
    </source>
</evidence>
<dbReference type="GO" id="GO:0015628">
    <property type="term" value="P:protein secretion by the type II secretion system"/>
    <property type="evidence" value="ECO:0007669"/>
    <property type="project" value="InterPro"/>
</dbReference>
<dbReference type="CDD" id="cd24017">
    <property type="entry name" value="ASKHA_T2SSL_N"/>
    <property type="match status" value="1"/>
</dbReference>
<evidence type="ECO:0000256" key="3">
    <source>
        <dbReference type="ARBA" id="ARBA00022448"/>
    </source>
</evidence>
<gene>
    <name evidence="13" type="ORF">C1949_03900</name>
</gene>
<keyword evidence="3 10" id="KW-0813">Transport</keyword>
<reference evidence="13 14" key="1">
    <citation type="submission" date="2018-01" db="EMBL/GenBank/DDBJ databases">
        <title>Draft genome of the type strain Pseudomonas oceani DSM 100277 isolated from the deep water in Okinawa trough, northwestern Pacific Ocean.</title>
        <authorList>
            <person name="Gomila M."/>
            <person name="Mulet M."/>
            <person name="Garcia-Valdes E."/>
            <person name="Lalucat J."/>
        </authorList>
    </citation>
    <scope>NUCLEOTIDE SEQUENCE [LARGE SCALE GENOMIC DNA]</scope>
    <source>
        <strain evidence="13 14">DSM 100277</strain>
    </source>
</reference>
<dbReference type="Gene3D" id="3.30.420.370">
    <property type="match status" value="1"/>
</dbReference>
<comment type="caution">
    <text evidence="13">The sequence shown here is derived from an EMBL/GenBank/DDBJ whole genome shotgun (WGS) entry which is preliminary data.</text>
</comment>
<dbReference type="AlphaFoldDB" id="A0A2P4EZE9"/>
<dbReference type="RefSeq" id="WP_104737155.1">
    <property type="nucleotide sequence ID" value="NZ_BMHR01000004.1"/>
</dbReference>
<dbReference type="GO" id="GO:0015627">
    <property type="term" value="C:type II protein secretion system complex"/>
    <property type="evidence" value="ECO:0007669"/>
    <property type="project" value="InterPro"/>
</dbReference>
<keyword evidence="14" id="KW-1185">Reference proteome</keyword>
<dbReference type="NCBIfam" id="TIGR01709">
    <property type="entry name" value="typeII_sec_gspL"/>
    <property type="match status" value="1"/>
</dbReference>
<keyword evidence="8" id="KW-1133">Transmembrane helix</keyword>
<proteinExistence type="inferred from homology"/>
<evidence type="ECO:0000313" key="14">
    <source>
        <dbReference type="Proteomes" id="UP000243451"/>
    </source>
</evidence>
<dbReference type="InterPro" id="IPR025691">
    <property type="entry name" value="GspL_pp_dom"/>
</dbReference>